<proteinExistence type="predicted"/>
<keyword evidence="2" id="KW-1185">Reference proteome</keyword>
<accession>A0A7J7IKE1</accession>
<evidence type="ECO:0000313" key="2">
    <source>
        <dbReference type="Proteomes" id="UP000530660"/>
    </source>
</evidence>
<organism evidence="1 2">
    <name type="scientific">Cyanidiococcus yangmingshanensis</name>
    <dbReference type="NCBI Taxonomy" id="2690220"/>
    <lineage>
        <taxon>Eukaryota</taxon>
        <taxon>Rhodophyta</taxon>
        <taxon>Bangiophyceae</taxon>
        <taxon>Cyanidiales</taxon>
        <taxon>Cyanidiaceae</taxon>
        <taxon>Cyanidiococcus</taxon>
    </lineage>
</organism>
<dbReference type="AlphaFoldDB" id="A0A7J7IKE1"/>
<evidence type="ECO:0000313" key="1">
    <source>
        <dbReference type="EMBL" id="KAF6003159.1"/>
    </source>
</evidence>
<dbReference type="Proteomes" id="UP000530660">
    <property type="component" value="Unassembled WGS sequence"/>
</dbReference>
<gene>
    <name evidence="1" type="ORF">F1559_004741</name>
</gene>
<reference evidence="1 2" key="1">
    <citation type="journal article" date="2020" name="J. Phycol.">
        <title>Comparative genome analysis reveals Cyanidiococcus gen. nov., a new extremophilic red algal genus sister to Cyanidioschyzon (Cyanidioschyzonaceae, Rhodophyta).</title>
        <authorList>
            <person name="Liu S.-L."/>
            <person name="Chiang Y.-R."/>
            <person name="Yoon H.S."/>
            <person name="Fu H.-Y."/>
        </authorList>
    </citation>
    <scope>NUCLEOTIDE SEQUENCE [LARGE SCALE GENOMIC DNA]</scope>
    <source>
        <strain evidence="1 2">THAL066</strain>
    </source>
</reference>
<comment type="caution">
    <text evidence="1">The sequence shown here is derived from an EMBL/GenBank/DDBJ whole genome shotgun (WGS) entry which is preliminary data.</text>
</comment>
<sequence length="102" mass="11066">MLLASESTLLDDDSAFKMNGGSQCKGEPSSTIRLGVGALGPSQIDIRDQLECFGALFANFHLSNCHINFVRAEKPLSLRNQNDGVEGQSMSVNGYVVCLCYY</sequence>
<dbReference type="EMBL" id="VWRR01000008">
    <property type="protein sequence ID" value="KAF6003159.1"/>
    <property type="molecule type" value="Genomic_DNA"/>
</dbReference>
<name>A0A7J7IKE1_9RHOD</name>
<protein>
    <submittedName>
        <fullName evidence="1">Uncharacterized protein</fullName>
    </submittedName>
</protein>